<dbReference type="Gene3D" id="3.20.20.80">
    <property type="entry name" value="Glycosidases"/>
    <property type="match status" value="1"/>
</dbReference>
<dbReference type="InterPro" id="IPR017853">
    <property type="entry name" value="GH"/>
</dbReference>
<keyword evidence="4" id="KW-1185">Reference proteome</keyword>
<dbReference type="SUPFAM" id="SSF51445">
    <property type="entry name" value="(Trans)glycosidases"/>
    <property type="match status" value="1"/>
</dbReference>
<evidence type="ECO:0000313" key="4">
    <source>
        <dbReference type="Proteomes" id="UP001176940"/>
    </source>
</evidence>
<dbReference type="InterPro" id="IPR001286">
    <property type="entry name" value="Glyco_hydro_59"/>
</dbReference>
<reference evidence="3" key="1">
    <citation type="submission" date="2023-07" db="EMBL/GenBank/DDBJ databases">
        <authorList>
            <person name="Stuckert A."/>
        </authorList>
    </citation>
    <scope>NUCLEOTIDE SEQUENCE</scope>
</reference>
<comment type="caution">
    <text evidence="3">The sequence shown here is derived from an EMBL/GenBank/DDBJ whole genome shotgun (WGS) entry which is preliminary data.</text>
</comment>
<feature type="signal peptide" evidence="1">
    <location>
        <begin position="1"/>
        <end position="15"/>
    </location>
</feature>
<evidence type="ECO:0000256" key="1">
    <source>
        <dbReference type="SAM" id="SignalP"/>
    </source>
</evidence>
<feature type="chain" id="PRO_5045863004" description="Glycosyl hydrolase family 59 catalytic domain-containing protein" evidence="1">
    <location>
        <begin position="16"/>
        <end position="191"/>
    </location>
</feature>
<proteinExistence type="predicted"/>
<dbReference type="InterPro" id="IPR049161">
    <property type="entry name" value="GH59_cat"/>
</dbReference>
<dbReference type="PANTHER" id="PTHR15172">
    <property type="entry name" value="GALACTOCEREBROSIDASE"/>
    <property type="match status" value="1"/>
</dbReference>
<name>A0ABN9MPR0_9NEOB</name>
<gene>
    <name evidence="3" type="ORF">RIMI_LOCUS23431312</name>
</gene>
<sequence length="191" mass="21065">MRLLLAALCVLGVRAVYELSDRGGLGREFDGIGAVSGGGATSRLLVNYPEPFRSQILDYLFKPNFGASLHIFKVEIGGDAQTTDCIQSKLSSLDSVYLHCYIVTNLFSDGLRNRTVPYALSGTTRTTSGDMSGWLMKEAKKRNPDIKLVDMERACLRCHLYKVLTIPVTHTVDDAVSTGKKLWSSEDYSTF</sequence>
<evidence type="ECO:0000259" key="2">
    <source>
        <dbReference type="Pfam" id="PF02057"/>
    </source>
</evidence>
<organism evidence="3 4">
    <name type="scientific">Ranitomeya imitator</name>
    <name type="common">mimic poison frog</name>
    <dbReference type="NCBI Taxonomy" id="111125"/>
    <lineage>
        <taxon>Eukaryota</taxon>
        <taxon>Metazoa</taxon>
        <taxon>Chordata</taxon>
        <taxon>Craniata</taxon>
        <taxon>Vertebrata</taxon>
        <taxon>Euteleostomi</taxon>
        <taxon>Amphibia</taxon>
        <taxon>Batrachia</taxon>
        <taxon>Anura</taxon>
        <taxon>Neobatrachia</taxon>
        <taxon>Hyloidea</taxon>
        <taxon>Dendrobatidae</taxon>
        <taxon>Dendrobatinae</taxon>
        <taxon>Ranitomeya</taxon>
    </lineage>
</organism>
<evidence type="ECO:0000313" key="3">
    <source>
        <dbReference type="EMBL" id="CAJ0968794.1"/>
    </source>
</evidence>
<dbReference type="PANTHER" id="PTHR15172:SF1">
    <property type="entry name" value="GALACTOCEREBROSIDASE"/>
    <property type="match status" value="1"/>
</dbReference>
<dbReference type="EMBL" id="CAUEEQ010079688">
    <property type="protein sequence ID" value="CAJ0968794.1"/>
    <property type="molecule type" value="Genomic_DNA"/>
</dbReference>
<dbReference type="Pfam" id="PF02057">
    <property type="entry name" value="Glyco_hydro_59"/>
    <property type="match status" value="1"/>
</dbReference>
<accession>A0ABN9MPR0</accession>
<keyword evidence="1" id="KW-0732">Signal</keyword>
<dbReference type="Proteomes" id="UP001176940">
    <property type="component" value="Unassembled WGS sequence"/>
</dbReference>
<feature type="domain" description="Glycosyl hydrolase family 59 catalytic" evidence="2">
    <location>
        <begin position="29"/>
        <end position="85"/>
    </location>
</feature>
<protein>
    <recommendedName>
        <fullName evidence="2">Glycosyl hydrolase family 59 catalytic domain-containing protein</fullName>
    </recommendedName>
</protein>